<keyword evidence="3" id="KW-1185">Reference proteome</keyword>
<dbReference type="AlphaFoldDB" id="A0A8S3S7E9"/>
<dbReference type="PANTHER" id="PTHR39069:SF8">
    <property type="entry name" value="FI17111P1"/>
    <property type="match status" value="1"/>
</dbReference>
<evidence type="ECO:0000313" key="3">
    <source>
        <dbReference type="Proteomes" id="UP000683360"/>
    </source>
</evidence>
<sequence length="724" mass="76909">MGLFCISCCWYPPQPIPRCWYPPQPKPRCWYPPQPKNPLLVSTAAETMLQDSDYLREIDMMVKKSVQLVICLLSLLTVELCSAANVDETCTGNTDCTVANSECSSGTCKCVGTTHYKSSATVCTPRGAFGGVCVTATGDSTCLYSLKCTSDTCQCTTPTSEFFDTTDNTCKAKGGFGGVCVTSISDSTCLYSLKCTSNTCECTTPANQFFDTSDNTCKAKIVLEAACTPGPTDQCVDVNAECKAGTDNANKCLCKTTHYKDSSGACAVKGGFGGVCVTSIGDSTCLYSLKCTSNTCQCTTPANQFFDTSDNTCKAKITLEATCTTGPTDQCLDVNAECKADTNNANKCLCKTTHYKDSNDACVDKIALEATCTPGITDQCLDASAECKADTDSTNKCLCKSTHYKHTNGSCVGKGGFEGVCVTTIGDSSCLYSLKCISDTCQCTTPASEFFDSTDNTCKAKIVLEATCTPGSTDQCKDTSAECKTDTNNANKCLCKTTHFKDSNGACAAKIALEATCTTGPTDQCLDVNAECKADNNNADKCLCKSTHYKDADSACVAKGGFGGVCVTATGDSTCLYSLKCTTDTCQCTTPVSQFFDSTAKTCKPKIALNMECTIETDKPCADPMAVCTQHGSGPNKCMCNSDSYPSSDKCVARKLHNINCMENGHVNECVENAECKKVNDEFKCQCKNGAEENGKCNGVTVITPNFLLTIVCLIVTIVYKIQK</sequence>
<protein>
    <submittedName>
        <fullName evidence="2">Uncharacterized protein</fullName>
    </submittedName>
</protein>
<organism evidence="2 3">
    <name type="scientific">Mytilus edulis</name>
    <name type="common">Blue mussel</name>
    <dbReference type="NCBI Taxonomy" id="6550"/>
    <lineage>
        <taxon>Eukaryota</taxon>
        <taxon>Metazoa</taxon>
        <taxon>Spiralia</taxon>
        <taxon>Lophotrochozoa</taxon>
        <taxon>Mollusca</taxon>
        <taxon>Bivalvia</taxon>
        <taxon>Autobranchia</taxon>
        <taxon>Pteriomorphia</taxon>
        <taxon>Mytilida</taxon>
        <taxon>Mytiloidea</taxon>
        <taxon>Mytilidae</taxon>
        <taxon>Mytilinae</taxon>
        <taxon>Mytilus</taxon>
    </lineage>
</organism>
<proteinExistence type="predicted"/>
<accession>A0A8S3S7E9</accession>
<feature type="transmembrane region" description="Helical" evidence="1">
    <location>
        <begin position="702"/>
        <end position="720"/>
    </location>
</feature>
<gene>
    <name evidence="2" type="ORF">MEDL_31359</name>
</gene>
<evidence type="ECO:0000256" key="1">
    <source>
        <dbReference type="SAM" id="Phobius"/>
    </source>
</evidence>
<keyword evidence="1" id="KW-0812">Transmembrane</keyword>
<keyword evidence="1" id="KW-1133">Transmembrane helix</keyword>
<comment type="caution">
    <text evidence="2">The sequence shown here is derived from an EMBL/GenBank/DDBJ whole genome shotgun (WGS) entry which is preliminary data.</text>
</comment>
<name>A0A8S3S7E9_MYTED</name>
<keyword evidence="1" id="KW-0472">Membrane</keyword>
<dbReference type="EMBL" id="CAJPWZ010001562">
    <property type="protein sequence ID" value="CAG2217684.1"/>
    <property type="molecule type" value="Genomic_DNA"/>
</dbReference>
<dbReference type="PANTHER" id="PTHR39069">
    <property type="entry name" value="ECDYSONE-INDUCIBLE GENE E1, ISOFORM A"/>
    <property type="match status" value="1"/>
</dbReference>
<dbReference type="OrthoDB" id="6087662at2759"/>
<reference evidence="2" key="1">
    <citation type="submission" date="2021-03" db="EMBL/GenBank/DDBJ databases">
        <authorList>
            <person name="Bekaert M."/>
        </authorList>
    </citation>
    <scope>NUCLEOTIDE SEQUENCE</scope>
</reference>
<dbReference type="SMART" id="SM00286">
    <property type="entry name" value="PTI"/>
    <property type="match status" value="6"/>
</dbReference>
<dbReference type="Proteomes" id="UP000683360">
    <property type="component" value="Unassembled WGS sequence"/>
</dbReference>
<evidence type="ECO:0000313" key="2">
    <source>
        <dbReference type="EMBL" id="CAG2217684.1"/>
    </source>
</evidence>